<dbReference type="AlphaFoldDB" id="A0A8J6F0R6"/>
<protein>
    <recommendedName>
        <fullName evidence="4">Secreted protein</fullName>
    </recommendedName>
</protein>
<keyword evidence="1" id="KW-0732">Signal</keyword>
<dbReference type="EMBL" id="WNTK01000008">
    <property type="protein sequence ID" value="KAG9478899.1"/>
    <property type="molecule type" value="Genomic_DNA"/>
</dbReference>
<feature type="signal peptide" evidence="1">
    <location>
        <begin position="1"/>
        <end position="23"/>
    </location>
</feature>
<sequence length="94" mass="10783">MVAFGQLLQFCALFLIHKGQYCASYSDYDIILKIKRHLLSSCAHSSPLAYIRNGIGSHEKDTIYHLLWCVHTLGKPCHVSAVWRKTHRKCLLVK</sequence>
<name>A0A8J6F0R6_ELECQ</name>
<proteinExistence type="predicted"/>
<evidence type="ECO:0000256" key="1">
    <source>
        <dbReference type="SAM" id="SignalP"/>
    </source>
</evidence>
<evidence type="ECO:0000313" key="2">
    <source>
        <dbReference type="EMBL" id="KAG9478899.1"/>
    </source>
</evidence>
<gene>
    <name evidence="2" type="ORF">GDO78_012519</name>
</gene>
<comment type="caution">
    <text evidence="2">The sequence shown here is derived from an EMBL/GenBank/DDBJ whole genome shotgun (WGS) entry which is preliminary data.</text>
</comment>
<evidence type="ECO:0000313" key="3">
    <source>
        <dbReference type="Proteomes" id="UP000770717"/>
    </source>
</evidence>
<evidence type="ECO:0008006" key="4">
    <source>
        <dbReference type="Google" id="ProtNLM"/>
    </source>
</evidence>
<accession>A0A8J6F0R6</accession>
<keyword evidence="3" id="KW-1185">Reference proteome</keyword>
<organism evidence="2 3">
    <name type="scientific">Eleutherodactylus coqui</name>
    <name type="common">Puerto Rican coqui</name>
    <dbReference type="NCBI Taxonomy" id="57060"/>
    <lineage>
        <taxon>Eukaryota</taxon>
        <taxon>Metazoa</taxon>
        <taxon>Chordata</taxon>
        <taxon>Craniata</taxon>
        <taxon>Vertebrata</taxon>
        <taxon>Euteleostomi</taxon>
        <taxon>Amphibia</taxon>
        <taxon>Batrachia</taxon>
        <taxon>Anura</taxon>
        <taxon>Neobatrachia</taxon>
        <taxon>Hyloidea</taxon>
        <taxon>Eleutherodactylidae</taxon>
        <taxon>Eleutherodactylinae</taxon>
        <taxon>Eleutherodactylus</taxon>
        <taxon>Eleutherodactylus</taxon>
    </lineage>
</organism>
<reference evidence="2" key="1">
    <citation type="thesis" date="2020" institute="ProQuest LLC" country="789 East Eisenhower Parkway, Ann Arbor, MI, USA">
        <title>Comparative Genomics and Chromosome Evolution.</title>
        <authorList>
            <person name="Mudd A.B."/>
        </authorList>
    </citation>
    <scope>NUCLEOTIDE SEQUENCE</scope>
    <source>
        <strain evidence="2">HN-11 Male</strain>
        <tissue evidence="2">Kidney and liver</tissue>
    </source>
</reference>
<feature type="chain" id="PRO_5035276134" description="Secreted protein" evidence="1">
    <location>
        <begin position="24"/>
        <end position="94"/>
    </location>
</feature>
<dbReference type="Proteomes" id="UP000770717">
    <property type="component" value="Unassembled WGS sequence"/>
</dbReference>